<dbReference type="EMBL" id="VIKS01000017">
    <property type="protein sequence ID" value="TQV81049.1"/>
    <property type="molecule type" value="Genomic_DNA"/>
</dbReference>
<dbReference type="Pfam" id="PF00583">
    <property type="entry name" value="Acetyltransf_1"/>
    <property type="match status" value="1"/>
</dbReference>
<evidence type="ECO:0000259" key="1">
    <source>
        <dbReference type="PROSITE" id="PS51186"/>
    </source>
</evidence>
<dbReference type="InterPro" id="IPR016181">
    <property type="entry name" value="Acyl_CoA_acyltransferase"/>
</dbReference>
<dbReference type="SUPFAM" id="SSF55729">
    <property type="entry name" value="Acyl-CoA N-acyltransferases (Nat)"/>
    <property type="match status" value="1"/>
</dbReference>
<dbReference type="OrthoDB" id="27442at2"/>
<protein>
    <submittedName>
        <fullName evidence="2">GNAT family N-acetyltransferase</fullName>
    </submittedName>
</protein>
<gene>
    <name evidence="2" type="ORF">FLL46_25900</name>
</gene>
<comment type="caution">
    <text evidence="2">The sequence shown here is derived from an EMBL/GenBank/DDBJ whole genome shotgun (WGS) entry which is preliminary data.</text>
</comment>
<organism evidence="2 3">
    <name type="scientific">Aliikangiella coralliicola</name>
    <dbReference type="NCBI Taxonomy" id="2592383"/>
    <lineage>
        <taxon>Bacteria</taxon>
        <taxon>Pseudomonadati</taxon>
        <taxon>Pseudomonadota</taxon>
        <taxon>Gammaproteobacteria</taxon>
        <taxon>Oceanospirillales</taxon>
        <taxon>Pleioneaceae</taxon>
        <taxon>Aliikangiella</taxon>
    </lineage>
</organism>
<dbReference type="AlphaFoldDB" id="A0A545TV17"/>
<name>A0A545TV17_9GAMM</name>
<proteinExistence type="predicted"/>
<accession>A0A545TV17</accession>
<dbReference type="RefSeq" id="WP_142935187.1">
    <property type="nucleotide sequence ID" value="NZ_ML660173.1"/>
</dbReference>
<evidence type="ECO:0000313" key="2">
    <source>
        <dbReference type="EMBL" id="TQV81049.1"/>
    </source>
</evidence>
<feature type="domain" description="N-acetyltransferase" evidence="1">
    <location>
        <begin position="1"/>
        <end position="152"/>
    </location>
</feature>
<dbReference type="CDD" id="cd04301">
    <property type="entry name" value="NAT_SF"/>
    <property type="match status" value="1"/>
</dbReference>
<keyword evidence="3" id="KW-1185">Reference proteome</keyword>
<sequence length="159" mass="18010">MKLRESLESDFVELGQWFKSKEEALTWGGPKINFPFAHQQLIKDLNWPETPSYSLIDNDGHLAGFIQVFDRFGNNHLGRVAIHPNMRGKGLGKKLMTSVFTKVNPGKKLSLYVVKNNLAAVNLYQRLGFVEVTPPENYPLMENCLYMEKPALVNNLSSA</sequence>
<dbReference type="GO" id="GO:0016747">
    <property type="term" value="F:acyltransferase activity, transferring groups other than amino-acyl groups"/>
    <property type="evidence" value="ECO:0007669"/>
    <property type="project" value="InterPro"/>
</dbReference>
<dbReference type="PANTHER" id="PTHR43617">
    <property type="entry name" value="L-AMINO ACID N-ACETYLTRANSFERASE"/>
    <property type="match status" value="1"/>
</dbReference>
<dbReference type="InterPro" id="IPR050276">
    <property type="entry name" value="MshD_Acetyltransferase"/>
</dbReference>
<reference evidence="2 3" key="1">
    <citation type="submission" date="2019-07" db="EMBL/GenBank/DDBJ databases">
        <title>Draft genome for Aliikangiella sp. M105.</title>
        <authorList>
            <person name="Wang G."/>
        </authorList>
    </citation>
    <scope>NUCLEOTIDE SEQUENCE [LARGE SCALE GENOMIC DNA]</scope>
    <source>
        <strain evidence="2 3">M105</strain>
    </source>
</reference>
<dbReference type="Gene3D" id="3.40.630.30">
    <property type="match status" value="1"/>
</dbReference>
<dbReference type="Proteomes" id="UP000315439">
    <property type="component" value="Unassembled WGS sequence"/>
</dbReference>
<keyword evidence="2" id="KW-0808">Transferase</keyword>
<dbReference type="PROSITE" id="PS51186">
    <property type="entry name" value="GNAT"/>
    <property type="match status" value="1"/>
</dbReference>
<dbReference type="InterPro" id="IPR000182">
    <property type="entry name" value="GNAT_dom"/>
</dbReference>
<evidence type="ECO:0000313" key="3">
    <source>
        <dbReference type="Proteomes" id="UP000315439"/>
    </source>
</evidence>